<dbReference type="InterPro" id="IPR043129">
    <property type="entry name" value="ATPase_NBD"/>
</dbReference>
<dbReference type="GO" id="GO:0016301">
    <property type="term" value="F:kinase activity"/>
    <property type="evidence" value="ECO:0007669"/>
    <property type="project" value="UniProtKB-KW"/>
</dbReference>
<dbReference type="Gene3D" id="1.10.10.10">
    <property type="entry name" value="Winged helix-like DNA-binding domain superfamily/Winged helix DNA-binding domain"/>
    <property type="match status" value="1"/>
</dbReference>
<feature type="region of interest" description="Disordered" evidence="2">
    <location>
        <begin position="1"/>
        <end position="22"/>
    </location>
</feature>
<dbReference type="Pfam" id="PF12802">
    <property type="entry name" value="MarR_2"/>
    <property type="match status" value="1"/>
</dbReference>
<accession>A0A4R1HIT0</accession>
<evidence type="ECO:0000313" key="4">
    <source>
        <dbReference type="EMBL" id="TCK22167.1"/>
    </source>
</evidence>
<dbReference type="GO" id="GO:0003700">
    <property type="term" value="F:DNA-binding transcription factor activity"/>
    <property type="evidence" value="ECO:0007669"/>
    <property type="project" value="InterPro"/>
</dbReference>
<dbReference type="SUPFAM" id="SSF53067">
    <property type="entry name" value="Actin-like ATPase domain"/>
    <property type="match status" value="1"/>
</dbReference>
<dbReference type="PANTHER" id="PTHR18964">
    <property type="entry name" value="ROK (REPRESSOR, ORF, KINASE) FAMILY"/>
    <property type="match status" value="1"/>
</dbReference>
<dbReference type="Gene3D" id="3.30.420.40">
    <property type="match status" value="2"/>
</dbReference>
<evidence type="ECO:0000313" key="5">
    <source>
        <dbReference type="Proteomes" id="UP000295560"/>
    </source>
</evidence>
<evidence type="ECO:0000259" key="3">
    <source>
        <dbReference type="Pfam" id="PF12802"/>
    </source>
</evidence>
<evidence type="ECO:0000256" key="1">
    <source>
        <dbReference type="ARBA" id="ARBA00006479"/>
    </source>
</evidence>
<name>A0A4R1HIT0_PSEEN</name>
<dbReference type="InterPro" id="IPR000835">
    <property type="entry name" value="HTH_MarR-typ"/>
</dbReference>
<dbReference type="OrthoDB" id="3605644at2"/>
<protein>
    <submittedName>
        <fullName evidence="4">Putative NBD/HSP70 family sugar kinase</fullName>
    </submittedName>
</protein>
<sequence length="416" mass="44231">MTLARADVPTTRPEPPGDRRTSTASVVLRAVLDHGPLPRSTIARLTGLSGAAVSRQCAELSELGLLRERPVRPARAVVGRPHVPVDVDVRRHVVVGVHIALLHWTFVLTDLRGRVLAERRTPHRDPSPLAVLADIGSRTPTLLDEHAEGRAPLGVGVATGGWVDPESGVVVRHAQLGWTDVEVGRVLEDTLGIPVRVESHSRALAKAEQLIGDHRTRARSSQVHLFVGNVVDAAIATGDTVLHGPRSAAGDVSHLHTGAGTILPAASCPCGRSGCVQATVADRQLTAHVRRRNLLPDATFADVLTSLEANEPWAVDLFRDRIGLVARVVALLIDVINPEILVVSEAGLARRPELLDVLHAEVGRLSHARPDPADAVVASSFGPGALGVAASAVVLDETYSRPLWIQPVSVPRPART</sequence>
<keyword evidence="5" id="KW-1185">Reference proteome</keyword>
<dbReference type="PANTHER" id="PTHR18964:SF149">
    <property type="entry name" value="BIFUNCTIONAL UDP-N-ACETYLGLUCOSAMINE 2-EPIMERASE_N-ACETYLMANNOSAMINE KINASE"/>
    <property type="match status" value="1"/>
</dbReference>
<dbReference type="Proteomes" id="UP000295560">
    <property type="component" value="Unassembled WGS sequence"/>
</dbReference>
<keyword evidence="4" id="KW-0808">Transferase</keyword>
<proteinExistence type="inferred from homology"/>
<dbReference type="InterPro" id="IPR000600">
    <property type="entry name" value="ROK"/>
</dbReference>
<reference evidence="4 5" key="1">
    <citation type="submission" date="2019-03" db="EMBL/GenBank/DDBJ databases">
        <title>Sequencing the genomes of 1000 actinobacteria strains.</title>
        <authorList>
            <person name="Klenk H.-P."/>
        </authorList>
    </citation>
    <scope>NUCLEOTIDE SEQUENCE [LARGE SCALE GENOMIC DNA]</scope>
    <source>
        <strain evidence="4 5">DSM 44969</strain>
    </source>
</reference>
<organism evidence="4 5">
    <name type="scientific">Pseudonocardia endophytica</name>
    <dbReference type="NCBI Taxonomy" id="401976"/>
    <lineage>
        <taxon>Bacteria</taxon>
        <taxon>Bacillati</taxon>
        <taxon>Actinomycetota</taxon>
        <taxon>Actinomycetes</taxon>
        <taxon>Pseudonocardiales</taxon>
        <taxon>Pseudonocardiaceae</taxon>
        <taxon>Pseudonocardia</taxon>
    </lineage>
</organism>
<comment type="caution">
    <text evidence="4">The sequence shown here is derived from an EMBL/GenBank/DDBJ whole genome shotgun (WGS) entry which is preliminary data.</text>
</comment>
<dbReference type="EMBL" id="SMFZ01000002">
    <property type="protein sequence ID" value="TCK22167.1"/>
    <property type="molecule type" value="Genomic_DNA"/>
</dbReference>
<comment type="similarity">
    <text evidence="1">Belongs to the ROK (NagC/XylR) family.</text>
</comment>
<dbReference type="AlphaFoldDB" id="A0A4R1HIT0"/>
<evidence type="ECO:0000256" key="2">
    <source>
        <dbReference type="SAM" id="MobiDB-lite"/>
    </source>
</evidence>
<keyword evidence="4" id="KW-0418">Kinase</keyword>
<dbReference type="Pfam" id="PF00480">
    <property type="entry name" value="ROK"/>
    <property type="match status" value="1"/>
</dbReference>
<feature type="domain" description="HTH marR-type" evidence="3">
    <location>
        <begin position="23"/>
        <end position="72"/>
    </location>
</feature>
<gene>
    <name evidence="4" type="ORF">EV378_6167</name>
</gene>
<dbReference type="RefSeq" id="WP_132430825.1">
    <property type="nucleotide sequence ID" value="NZ_SMFZ01000002.1"/>
</dbReference>
<dbReference type="InterPro" id="IPR036388">
    <property type="entry name" value="WH-like_DNA-bd_sf"/>
</dbReference>
<dbReference type="SUPFAM" id="SSF46785">
    <property type="entry name" value="Winged helix' DNA-binding domain"/>
    <property type="match status" value="1"/>
</dbReference>
<dbReference type="InterPro" id="IPR036390">
    <property type="entry name" value="WH_DNA-bd_sf"/>
</dbReference>